<keyword evidence="3" id="KW-1185">Reference proteome</keyword>
<gene>
    <name evidence="2" type="ORF">K469DRAFT_280311</name>
</gene>
<dbReference type="AlphaFoldDB" id="A0A6A6EQC7"/>
<dbReference type="Proteomes" id="UP000800200">
    <property type="component" value="Unassembled WGS sequence"/>
</dbReference>
<keyword evidence="1" id="KW-0472">Membrane</keyword>
<accession>A0A6A6EQC7</accession>
<evidence type="ECO:0000313" key="2">
    <source>
        <dbReference type="EMBL" id="KAF2192908.1"/>
    </source>
</evidence>
<protein>
    <submittedName>
        <fullName evidence="2">Uncharacterized protein</fullName>
    </submittedName>
</protein>
<evidence type="ECO:0000256" key="1">
    <source>
        <dbReference type="SAM" id="Phobius"/>
    </source>
</evidence>
<name>A0A6A6EQC7_9PEZI</name>
<organism evidence="2 3">
    <name type="scientific">Zopfia rhizophila CBS 207.26</name>
    <dbReference type="NCBI Taxonomy" id="1314779"/>
    <lineage>
        <taxon>Eukaryota</taxon>
        <taxon>Fungi</taxon>
        <taxon>Dikarya</taxon>
        <taxon>Ascomycota</taxon>
        <taxon>Pezizomycotina</taxon>
        <taxon>Dothideomycetes</taxon>
        <taxon>Dothideomycetes incertae sedis</taxon>
        <taxon>Zopfiaceae</taxon>
        <taxon>Zopfia</taxon>
    </lineage>
</organism>
<sequence length="62" mass="7378">MRNDTVRICTDRLRHIMYLLITVGGPHTRLAFLRILLRVRESTVRFYRFSRTAVNQTIGRCL</sequence>
<keyword evidence="1" id="KW-1133">Transmembrane helix</keyword>
<dbReference type="EMBL" id="ML994614">
    <property type="protein sequence ID" value="KAF2192908.1"/>
    <property type="molecule type" value="Genomic_DNA"/>
</dbReference>
<feature type="transmembrane region" description="Helical" evidence="1">
    <location>
        <begin position="16"/>
        <end position="37"/>
    </location>
</feature>
<evidence type="ECO:0000313" key="3">
    <source>
        <dbReference type="Proteomes" id="UP000800200"/>
    </source>
</evidence>
<reference evidence="2" key="1">
    <citation type="journal article" date="2020" name="Stud. Mycol.">
        <title>101 Dothideomycetes genomes: a test case for predicting lifestyles and emergence of pathogens.</title>
        <authorList>
            <person name="Haridas S."/>
            <person name="Albert R."/>
            <person name="Binder M."/>
            <person name="Bloem J."/>
            <person name="Labutti K."/>
            <person name="Salamov A."/>
            <person name="Andreopoulos B."/>
            <person name="Baker S."/>
            <person name="Barry K."/>
            <person name="Bills G."/>
            <person name="Bluhm B."/>
            <person name="Cannon C."/>
            <person name="Castanera R."/>
            <person name="Culley D."/>
            <person name="Daum C."/>
            <person name="Ezra D."/>
            <person name="Gonzalez J."/>
            <person name="Henrissat B."/>
            <person name="Kuo A."/>
            <person name="Liang C."/>
            <person name="Lipzen A."/>
            <person name="Lutzoni F."/>
            <person name="Magnuson J."/>
            <person name="Mondo S."/>
            <person name="Nolan M."/>
            <person name="Ohm R."/>
            <person name="Pangilinan J."/>
            <person name="Park H.-J."/>
            <person name="Ramirez L."/>
            <person name="Alfaro M."/>
            <person name="Sun H."/>
            <person name="Tritt A."/>
            <person name="Yoshinaga Y."/>
            <person name="Zwiers L.-H."/>
            <person name="Turgeon B."/>
            <person name="Goodwin S."/>
            <person name="Spatafora J."/>
            <person name="Crous P."/>
            <person name="Grigoriev I."/>
        </authorList>
    </citation>
    <scope>NUCLEOTIDE SEQUENCE</scope>
    <source>
        <strain evidence="2">CBS 207.26</strain>
    </source>
</reference>
<keyword evidence="1" id="KW-0812">Transmembrane</keyword>
<proteinExistence type="predicted"/>